<comment type="cofactor">
    <cofactor evidence="1">
        <name>a divalent metal cation</name>
        <dbReference type="ChEBI" id="CHEBI:60240"/>
    </cofactor>
</comment>
<dbReference type="Pfam" id="PF02545">
    <property type="entry name" value="Maf"/>
    <property type="match status" value="1"/>
</dbReference>
<proteinExistence type="inferred from homology"/>
<dbReference type="HOGENOM" id="CLU_040416_0_2_1"/>
<dbReference type="EMBL" id="FR824056">
    <property type="protein sequence ID" value="CCA15416.1"/>
    <property type="molecule type" value="Genomic_DNA"/>
</dbReference>
<organism evidence="3">
    <name type="scientific">Albugo laibachii Nc14</name>
    <dbReference type="NCBI Taxonomy" id="890382"/>
    <lineage>
        <taxon>Eukaryota</taxon>
        <taxon>Sar</taxon>
        <taxon>Stramenopiles</taxon>
        <taxon>Oomycota</taxon>
        <taxon>Peronosporomycetes</taxon>
        <taxon>Albuginales</taxon>
        <taxon>Albuginaceae</taxon>
        <taxon>Albugo</taxon>
    </lineage>
</organism>
<accession>F0W2X9</accession>
<evidence type="ECO:0000256" key="2">
    <source>
        <dbReference type="ARBA" id="ARBA00022801"/>
    </source>
</evidence>
<keyword evidence="2" id="KW-0378">Hydrolase</keyword>
<protein>
    <submittedName>
        <fullName evidence="3">Septum formation protein Maf putative</fullName>
    </submittedName>
</protein>
<name>F0W2X9_9STRA</name>
<gene>
    <name evidence="3" type="primary">AlNc14C11G1358</name>
    <name evidence="3" type="ORF">ALNC14_015590</name>
</gene>
<dbReference type="PIRSF" id="PIRSF006305">
    <property type="entry name" value="Maf"/>
    <property type="match status" value="1"/>
</dbReference>
<dbReference type="SUPFAM" id="SSF52972">
    <property type="entry name" value="ITPase-like"/>
    <property type="match status" value="1"/>
</dbReference>
<dbReference type="AlphaFoldDB" id="F0W2X9"/>
<dbReference type="CDD" id="cd00555">
    <property type="entry name" value="Maf"/>
    <property type="match status" value="1"/>
</dbReference>
<dbReference type="InterPro" id="IPR029001">
    <property type="entry name" value="ITPase-like_fam"/>
</dbReference>
<dbReference type="PANTHER" id="PTHR43213:SF5">
    <property type="entry name" value="BIFUNCTIONAL DTTP_UTP PYROPHOSPHATASE_METHYLTRANSFERASE PROTEIN-RELATED"/>
    <property type="match status" value="1"/>
</dbReference>
<reference evidence="3" key="1">
    <citation type="journal article" date="2011" name="PLoS Biol.">
        <title>Gene gain and loss during evolution of obligate parasitism in the white rust pathogen of Arabidopsis thaliana.</title>
        <authorList>
            <person name="Kemen E."/>
            <person name="Gardiner A."/>
            <person name="Schultz-Larsen T."/>
            <person name="Kemen A.C."/>
            <person name="Balmuth A.L."/>
            <person name="Robert-Seilaniantz A."/>
            <person name="Bailey K."/>
            <person name="Holub E."/>
            <person name="Studholme D.J."/>
            <person name="Maclean D."/>
            <person name="Jones J.D."/>
        </authorList>
    </citation>
    <scope>NUCLEOTIDE SEQUENCE</scope>
</reference>
<dbReference type="PANTHER" id="PTHR43213">
    <property type="entry name" value="BIFUNCTIONAL DTTP/UTP PYROPHOSPHATASE/METHYLTRANSFERASE PROTEIN-RELATED"/>
    <property type="match status" value="1"/>
</dbReference>
<dbReference type="HAMAP" id="MF_00528">
    <property type="entry name" value="Maf"/>
    <property type="match status" value="1"/>
</dbReference>
<evidence type="ECO:0000313" key="3">
    <source>
        <dbReference type="EMBL" id="CCA15416.1"/>
    </source>
</evidence>
<dbReference type="Gene3D" id="3.90.950.10">
    <property type="match status" value="1"/>
</dbReference>
<dbReference type="GO" id="GO:0047429">
    <property type="term" value="F:nucleoside triphosphate diphosphatase activity"/>
    <property type="evidence" value="ECO:0007669"/>
    <property type="project" value="InterPro"/>
</dbReference>
<dbReference type="NCBIfam" id="TIGR00172">
    <property type="entry name" value="maf"/>
    <property type="match status" value="1"/>
</dbReference>
<sequence length="206" mass="23229">MMQSVARLTATRRFILASQSPRRYDLLHDCGLHPEVIPSRFEENLDKSAFRMPELYAMETANNKAKCVFADISRKEPERPIIVVGCDTIVVVDNQVLEKPQNEEEAVKMLQLLSNKTHFVHSAVAIYTSVRGIGSPHIFSEKTLVTFQDLSLHAIKAYVATGEPMDKAGAYGIQGLPLVIRKMELVSYLQWNQDEQVASWPVSRDV</sequence>
<evidence type="ECO:0000256" key="1">
    <source>
        <dbReference type="ARBA" id="ARBA00001968"/>
    </source>
</evidence>
<reference evidence="3" key="2">
    <citation type="submission" date="2011-02" db="EMBL/GenBank/DDBJ databases">
        <authorList>
            <person name="MacLean D."/>
        </authorList>
    </citation>
    <scope>NUCLEOTIDE SEQUENCE</scope>
</reference>
<dbReference type="InterPro" id="IPR003697">
    <property type="entry name" value="Maf-like"/>
</dbReference>